<evidence type="ECO:0000256" key="1">
    <source>
        <dbReference type="ARBA" id="ARBA00000385"/>
    </source>
</evidence>
<dbReference type="GO" id="GO:0160148">
    <property type="term" value="F:tRNA pseudouridine(55) synthase activity"/>
    <property type="evidence" value="ECO:0007669"/>
    <property type="project" value="UniProtKB-EC"/>
</dbReference>
<dbReference type="Gene3D" id="3.30.2350.10">
    <property type="entry name" value="Pseudouridine synthase"/>
    <property type="match status" value="1"/>
</dbReference>
<dbReference type="CDD" id="cd02573">
    <property type="entry name" value="PseudoU_synth_EcTruB"/>
    <property type="match status" value="1"/>
</dbReference>
<dbReference type="GO" id="GO:0031119">
    <property type="term" value="P:tRNA pseudouridine synthesis"/>
    <property type="evidence" value="ECO:0007669"/>
    <property type="project" value="UniProtKB-UniRule"/>
</dbReference>
<dbReference type="PATRIC" id="fig|1619039.3.peg.1428"/>
<dbReference type="InterPro" id="IPR020103">
    <property type="entry name" value="PsdUridine_synth_cat_dom_sf"/>
</dbReference>
<evidence type="ECO:0000256" key="2">
    <source>
        <dbReference type="ARBA" id="ARBA00005642"/>
    </source>
</evidence>
<dbReference type="InterPro" id="IPR014780">
    <property type="entry name" value="tRNA_psdUridine_synth_TruB"/>
</dbReference>
<dbReference type="EC" id="5.4.99.25" evidence="5"/>
<evidence type="ECO:0000256" key="4">
    <source>
        <dbReference type="ARBA" id="ARBA00023235"/>
    </source>
</evidence>
<dbReference type="GO" id="GO:1990481">
    <property type="term" value="P:mRNA pseudouridine synthesis"/>
    <property type="evidence" value="ECO:0007669"/>
    <property type="project" value="TreeGrafter"/>
</dbReference>
<dbReference type="AlphaFoldDB" id="A0A0G0ZYH3"/>
<reference evidence="8 9" key="1">
    <citation type="journal article" date="2015" name="Nature">
        <title>rRNA introns, odd ribosomes, and small enigmatic genomes across a large radiation of phyla.</title>
        <authorList>
            <person name="Brown C.T."/>
            <person name="Hug L.A."/>
            <person name="Thomas B.C."/>
            <person name="Sharon I."/>
            <person name="Castelle C.J."/>
            <person name="Singh A."/>
            <person name="Wilkins M.J."/>
            <person name="Williams K.H."/>
            <person name="Banfield J.F."/>
        </authorList>
    </citation>
    <scope>NUCLEOTIDE SEQUENCE [LARGE SCALE GENOMIC DNA]</scope>
</reference>
<sequence length="229" mass="25514">MFFLSSHSKVVSALPAGITSHDVIDRLRRLTGIKRIGHAGTLDPLATGLLIVAVSREATRDLNQLVKMDKTYEAVFYLGQETDTYDAEGKITKTYEGPVISEGELAQALTFFVGQQQQIPSMYSAKKVGGKKLYQLARQDKIIERQPNTITISNLEILNYHWPELSLRITCSSGTYIRSLAFDLGRALGCGAHMSALRRTTIGDYNITKAVKLESLTADNWTHYLFQLN</sequence>
<feature type="domain" description="tRNA pseudouridylate synthase B C-terminal" evidence="7">
    <location>
        <begin position="178"/>
        <end position="220"/>
    </location>
</feature>
<gene>
    <name evidence="5" type="primary">truB</name>
    <name evidence="8" type="ORF">UV20_C0046G0007</name>
</gene>
<feature type="domain" description="Pseudouridine synthase II N-terminal" evidence="6">
    <location>
        <begin position="28"/>
        <end position="177"/>
    </location>
</feature>
<comment type="function">
    <text evidence="5">Responsible for synthesis of pseudouridine from uracil-55 in the psi GC loop of transfer RNAs.</text>
</comment>
<dbReference type="Proteomes" id="UP000034837">
    <property type="component" value="Unassembled WGS sequence"/>
</dbReference>
<dbReference type="HAMAP" id="MF_01080">
    <property type="entry name" value="TruB_bact"/>
    <property type="match status" value="1"/>
</dbReference>
<protein>
    <recommendedName>
        <fullName evidence="5">tRNA pseudouridine synthase B</fullName>
        <ecNumber evidence="5">5.4.99.25</ecNumber>
    </recommendedName>
    <alternativeName>
        <fullName evidence="5">tRNA pseudouridine(55) synthase</fullName>
        <shortName evidence="5">Psi55 synthase</shortName>
    </alternativeName>
    <alternativeName>
        <fullName evidence="5">tRNA pseudouridylate synthase</fullName>
    </alternativeName>
    <alternativeName>
        <fullName evidence="5">tRNA-uridine isomerase</fullName>
    </alternativeName>
</protein>
<comment type="catalytic activity">
    <reaction evidence="1 5">
        <text>uridine(55) in tRNA = pseudouridine(55) in tRNA</text>
        <dbReference type="Rhea" id="RHEA:42532"/>
        <dbReference type="Rhea" id="RHEA-COMP:10101"/>
        <dbReference type="Rhea" id="RHEA-COMP:10102"/>
        <dbReference type="ChEBI" id="CHEBI:65314"/>
        <dbReference type="ChEBI" id="CHEBI:65315"/>
        <dbReference type="EC" id="5.4.99.25"/>
    </reaction>
</comment>
<evidence type="ECO:0000256" key="3">
    <source>
        <dbReference type="ARBA" id="ARBA00022694"/>
    </source>
</evidence>
<dbReference type="Pfam" id="PF16198">
    <property type="entry name" value="TruB_C_2"/>
    <property type="match status" value="1"/>
</dbReference>
<accession>A0A0G0ZYH3</accession>
<dbReference type="EMBL" id="LCDO01000046">
    <property type="protein sequence ID" value="KKS53750.1"/>
    <property type="molecule type" value="Genomic_DNA"/>
</dbReference>
<dbReference type="InterPro" id="IPR002501">
    <property type="entry name" value="PsdUridine_synth_N"/>
</dbReference>
<evidence type="ECO:0000259" key="7">
    <source>
        <dbReference type="Pfam" id="PF16198"/>
    </source>
</evidence>
<keyword evidence="3 5" id="KW-0819">tRNA processing</keyword>
<dbReference type="SUPFAM" id="SSF55120">
    <property type="entry name" value="Pseudouridine synthase"/>
    <property type="match status" value="1"/>
</dbReference>
<evidence type="ECO:0000313" key="9">
    <source>
        <dbReference type="Proteomes" id="UP000034837"/>
    </source>
</evidence>
<proteinExistence type="inferred from homology"/>
<evidence type="ECO:0000256" key="5">
    <source>
        <dbReference type="HAMAP-Rule" id="MF_01080"/>
    </source>
</evidence>
<evidence type="ECO:0000313" key="8">
    <source>
        <dbReference type="EMBL" id="KKS53750.1"/>
    </source>
</evidence>
<dbReference type="PANTHER" id="PTHR13767">
    <property type="entry name" value="TRNA-PSEUDOURIDINE SYNTHASE"/>
    <property type="match status" value="1"/>
</dbReference>
<dbReference type="Pfam" id="PF01509">
    <property type="entry name" value="TruB_N"/>
    <property type="match status" value="1"/>
</dbReference>
<keyword evidence="4 5" id="KW-0413">Isomerase</keyword>
<dbReference type="NCBIfam" id="TIGR00431">
    <property type="entry name" value="TruB"/>
    <property type="match status" value="1"/>
</dbReference>
<dbReference type="InterPro" id="IPR032819">
    <property type="entry name" value="TruB_C"/>
</dbReference>
<dbReference type="GO" id="GO:0003723">
    <property type="term" value="F:RNA binding"/>
    <property type="evidence" value="ECO:0007669"/>
    <property type="project" value="InterPro"/>
</dbReference>
<dbReference type="PANTHER" id="PTHR13767:SF2">
    <property type="entry name" value="PSEUDOURIDYLATE SYNTHASE TRUB1"/>
    <property type="match status" value="1"/>
</dbReference>
<name>A0A0G0ZYH3_9BACT</name>
<feature type="active site" description="Nucleophile" evidence="5">
    <location>
        <position position="43"/>
    </location>
</feature>
<evidence type="ECO:0000259" key="6">
    <source>
        <dbReference type="Pfam" id="PF01509"/>
    </source>
</evidence>
<comment type="caution">
    <text evidence="8">The sequence shown here is derived from an EMBL/GenBank/DDBJ whole genome shotgun (WGS) entry which is preliminary data.</text>
</comment>
<organism evidence="8 9">
    <name type="scientific">Candidatus Magasanikbacteria bacterium GW2011_GWA2_42_32</name>
    <dbReference type="NCBI Taxonomy" id="1619039"/>
    <lineage>
        <taxon>Bacteria</taxon>
        <taxon>Candidatus Magasanikiibacteriota</taxon>
    </lineage>
</organism>
<comment type="similarity">
    <text evidence="2 5">Belongs to the pseudouridine synthase TruB family. Type 1 subfamily.</text>
</comment>